<dbReference type="InterPro" id="IPR043504">
    <property type="entry name" value="Peptidase_S1_PA_chymotrypsin"/>
</dbReference>
<name>D0LH63_HALO1</name>
<dbReference type="eggNOG" id="COG3591">
    <property type="taxonomic scope" value="Bacteria"/>
</dbReference>
<dbReference type="Proteomes" id="UP000001880">
    <property type="component" value="Chromosome"/>
</dbReference>
<sequence length="786" mass="85106">MRARIVLSLCMAPLLLAAPALADEGQWTPDQIATLDQNQLAKYGLALEPSALWNPDGDEKDGGLMRAAVNLSGCSAAFVSPDGLIATNHHCAYRAIQAQSSVDSDYITDGFLAAERKDELPANGYTVRVLRRVEDVSAQIQAAIAELPPGPKGDRARQRAIEKTERELVIACEKSEDARCDLASFYGGSQYRLFEYVELRDIRLVYAPPAAVGEYGGEIDNWSWPRHTGDFSLLRAYVDGEGKPADHDAGNEPYHPAQYLRISTEGVAPDSFVAVLGYPGQTRRYMPATEVTRWIEQVLPGYVDLYGEWLDILETQASADEAVRIKVAALQKSLANRHKNARGMLDGIAHMKLAEVRKAEDVALRAWVDSSDNADYDGVLEELDTLTLAERAQHPRTQLLDMLDRGPNLVAVAVHLVRNQRENAKPDLERASRYMERDRDATWKRIERNLRDYDPGVDAALLASLLARNAALPKPLRIAGLSKLSGADAKDRQKLVPVAGELFAATKLGDAALVAELWNNPASVAESKDPLIVLARALVGDIEAQESAEESLEGAHARLMPRYFEILRAVRTGPVYPDANGTLRFSYATVKGYDKWDGEKQAPQTVLGGAVAKHTDEEPFDLPDELLAAAPKTRSSRWADAALGDLPLCFLSTADTTGGNSGSPIIDGRGRLVGLNFDRVWENIAGDFAYNPGHSRNIGVDIRFLLWMLDEIADADALLNELGIEPAPAPQAAAKTPTPAPAQKAKPEAKSGCGCDVGGSAPAGPAAGGLLLLALGLLALRGRSRS</sequence>
<evidence type="ECO:0000313" key="8">
    <source>
        <dbReference type="EMBL" id="ACY18208.1"/>
    </source>
</evidence>
<dbReference type="GO" id="GO:0043171">
    <property type="term" value="P:peptide catabolic process"/>
    <property type="evidence" value="ECO:0007669"/>
    <property type="project" value="UniProtKB-UniRule"/>
</dbReference>
<dbReference type="GO" id="GO:0006508">
    <property type="term" value="P:proteolysis"/>
    <property type="evidence" value="ECO:0007669"/>
    <property type="project" value="UniProtKB-KW"/>
</dbReference>
<dbReference type="PANTHER" id="PTHR38469:SF1">
    <property type="entry name" value="PERIPLASMIC PEPTIDASE SUBFAMILY S1B"/>
    <property type="match status" value="1"/>
</dbReference>
<proteinExistence type="inferred from homology"/>
<dbReference type="Pfam" id="PF10459">
    <property type="entry name" value="Peptidase_S46"/>
    <property type="match status" value="1"/>
</dbReference>
<dbReference type="SUPFAM" id="SSF50494">
    <property type="entry name" value="Trypsin-like serine proteases"/>
    <property type="match status" value="1"/>
</dbReference>
<feature type="compositionally biased region" description="Low complexity" evidence="7">
    <location>
        <begin position="730"/>
        <end position="744"/>
    </location>
</feature>
<evidence type="ECO:0000256" key="7">
    <source>
        <dbReference type="SAM" id="MobiDB-lite"/>
    </source>
</evidence>
<dbReference type="GO" id="GO:0008239">
    <property type="term" value="F:dipeptidyl-peptidase activity"/>
    <property type="evidence" value="ECO:0007669"/>
    <property type="project" value="UniProtKB-UniRule"/>
</dbReference>
<dbReference type="HOGENOM" id="CLU_013776_0_0_7"/>
<feature type="signal peptide" evidence="6">
    <location>
        <begin position="1"/>
        <end position="22"/>
    </location>
</feature>
<dbReference type="AlphaFoldDB" id="D0LH63"/>
<evidence type="ECO:0000256" key="4">
    <source>
        <dbReference type="ARBA" id="ARBA00022729"/>
    </source>
</evidence>
<evidence type="ECO:0000256" key="2">
    <source>
        <dbReference type="ARBA" id="ARBA00022438"/>
    </source>
</evidence>
<keyword evidence="5 6" id="KW-0378">Hydrolase</keyword>
<dbReference type="KEGG" id="hoh:Hoch_5731"/>
<dbReference type="MEROPS" id="S46.003"/>
<keyword evidence="2 6" id="KW-0031">Aminopeptidase</keyword>
<dbReference type="OrthoDB" id="9805367at2"/>
<keyword evidence="6" id="KW-0720">Serine protease</keyword>
<evidence type="ECO:0000256" key="6">
    <source>
        <dbReference type="RuleBase" id="RU366067"/>
    </source>
</evidence>
<reference evidence="8 9" key="1">
    <citation type="journal article" date="2010" name="Stand. Genomic Sci.">
        <title>Complete genome sequence of Haliangium ochraceum type strain (SMP-2).</title>
        <authorList>
            <consortium name="US DOE Joint Genome Institute (JGI-PGF)"/>
            <person name="Ivanova N."/>
            <person name="Daum C."/>
            <person name="Lang E."/>
            <person name="Abt B."/>
            <person name="Kopitz M."/>
            <person name="Saunders E."/>
            <person name="Lapidus A."/>
            <person name="Lucas S."/>
            <person name="Glavina Del Rio T."/>
            <person name="Nolan M."/>
            <person name="Tice H."/>
            <person name="Copeland A."/>
            <person name="Cheng J.F."/>
            <person name="Chen F."/>
            <person name="Bruce D."/>
            <person name="Goodwin L."/>
            <person name="Pitluck S."/>
            <person name="Mavromatis K."/>
            <person name="Pati A."/>
            <person name="Mikhailova N."/>
            <person name="Chen A."/>
            <person name="Palaniappan K."/>
            <person name="Land M."/>
            <person name="Hauser L."/>
            <person name="Chang Y.J."/>
            <person name="Jeffries C.D."/>
            <person name="Detter J.C."/>
            <person name="Brettin T."/>
            <person name="Rohde M."/>
            <person name="Goker M."/>
            <person name="Bristow J."/>
            <person name="Markowitz V."/>
            <person name="Eisen J.A."/>
            <person name="Hugenholtz P."/>
            <person name="Kyrpides N.C."/>
            <person name="Klenk H.P."/>
        </authorList>
    </citation>
    <scope>NUCLEOTIDE SEQUENCE [LARGE SCALE GENOMIC DNA]</scope>
    <source>
        <strain evidence="9">DSM 14365 / CIP 107738 / JCM 11303 / AJ 13395 / SMP-2</strain>
    </source>
</reference>
<comment type="function">
    <text evidence="6">Catalyzes the removal of dipeptides from the N-terminus of oligopeptides.</text>
</comment>
<protein>
    <recommendedName>
        <fullName evidence="6">Dipeptidyl-peptidase</fullName>
        <ecNumber evidence="6">3.4.14.-</ecNumber>
    </recommendedName>
</protein>
<accession>D0LH63</accession>
<comment type="similarity">
    <text evidence="1 6">Belongs to the peptidase S46 family.</text>
</comment>
<keyword evidence="9" id="KW-1185">Reference proteome</keyword>
<dbReference type="EC" id="3.4.14.-" evidence="6"/>
<dbReference type="InterPro" id="IPR009003">
    <property type="entry name" value="Peptidase_S1_PA"/>
</dbReference>
<keyword evidence="3 6" id="KW-0645">Protease</keyword>
<gene>
    <name evidence="8" type="ordered locus">Hoch_5731</name>
</gene>
<organism evidence="8 9">
    <name type="scientific">Haliangium ochraceum (strain DSM 14365 / JCM 11303 / SMP-2)</name>
    <dbReference type="NCBI Taxonomy" id="502025"/>
    <lineage>
        <taxon>Bacteria</taxon>
        <taxon>Pseudomonadati</taxon>
        <taxon>Myxococcota</taxon>
        <taxon>Polyangia</taxon>
        <taxon>Haliangiales</taxon>
        <taxon>Kofleriaceae</taxon>
        <taxon>Haliangium</taxon>
    </lineage>
</organism>
<dbReference type="Gene3D" id="2.40.10.10">
    <property type="entry name" value="Trypsin-like serine proteases"/>
    <property type="match status" value="1"/>
</dbReference>
<evidence type="ECO:0000256" key="3">
    <source>
        <dbReference type="ARBA" id="ARBA00022670"/>
    </source>
</evidence>
<dbReference type="STRING" id="502025.Hoch_5731"/>
<evidence type="ECO:0000256" key="5">
    <source>
        <dbReference type="ARBA" id="ARBA00022801"/>
    </source>
</evidence>
<dbReference type="GO" id="GO:0070009">
    <property type="term" value="F:serine-type aminopeptidase activity"/>
    <property type="evidence" value="ECO:0007669"/>
    <property type="project" value="UniProtKB-UniRule"/>
</dbReference>
<feature type="region of interest" description="Disordered" evidence="7">
    <location>
        <begin position="729"/>
        <end position="753"/>
    </location>
</feature>
<evidence type="ECO:0000256" key="1">
    <source>
        <dbReference type="ARBA" id="ARBA00010491"/>
    </source>
</evidence>
<dbReference type="EMBL" id="CP001804">
    <property type="protein sequence ID" value="ACY18208.1"/>
    <property type="molecule type" value="Genomic_DNA"/>
</dbReference>
<evidence type="ECO:0000313" key="9">
    <source>
        <dbReference type="Proteomes" id="UP000001880"/>
    </source>
</evidence>
<dbReference type="RefSeq" id="WP_012830800.1">
    <property type="nucleotide sequence ID" value="NC_013440.1"/>
</dbReference>
<dbReference type="PANTHER" id="PTHR38469">
    <property type="entry name" value="PERIPLASMIC PEPTIDASE SUBFAMILY S1B"/>
    <property type="match status" value="1"/>
</dbReference>
<dbReference type="InterPro" id="IPR019500">
    <property type="entry name" value="Pep_S46"/>
</dbReference>
<keyword evidence="4 6" id="KW-0732">Signal</keyword>
<feature type="chain" id="PRO_5023064161" description="Dipeptidyl-peptidase" evidence="6">
    <location>
        <begin position="23"/>
        <end position="786"/>
    </location>
</feature>